<dbReference type="InterPro" id="IPR024391">
    <property type="entry name" value="LDB19_N"/>
</dbReference>
<dbReference type="STRING" id="658429.L8G1T2"/>
<dbReference type="InParanoid" id="L8G1T2"/>
<dbReference type="AlphaFoldDB" id="L8G1T2"/>
<evidence type="ECO:0000313" key="2">
    <source>
        <dbReference type="EMBL" id="ELR07225.1"/>
    </source>
</evidence>
<organism evidence="2 3">
    <name type="scientific">Pseudogymnoascus destructans (strain ATCC MYA-4855 / 20631-21)</name>
    <name type="common">Bat white-nose syndrome fungus</name>
    <name type="synonym">Geomyces destructans</name>
    <dbReference type="NCBI Taxonomy" id="658429"/>
    <lineage>
        <taxon>Eukaryota</taxon>
        <taxon>Fungi</taxon>
        <taxon>Dikarya</taxon>
        <taxon>Ascomycota</taxon>
        <taxon>Pezizomycotina</taxon>
        <taxon>Leotiomycetes</taxon>
        <taxon>Thelebolales</taxon>
        <taxon>Thelebolaceae</taxon>
        <taxon>Pseudogymnoascus</taxon>
    </lineage>
</organism>
<sequence length="450" mass="48850">MPLPYFFRSSSPHYSPSIDTSGETDTIADTIASSSTHLTVPSSRASVSSSSSNFDSSCPSPYRIDTLISQPILERHYAPITTLSINIESPPLVFYGGASTSTGALLSGQLKLDVGDDEMEIQGFAMRLGVDVNMKKPFNASCPDCATKSSDLTSWNFLPETTILGKGEHFFPFSFLLPGQYQVCTHSSLSSVTYTLRALLTPTNTVPLHLSHPLSVRRAIRPPLYPRHYIRDFPPTSISAHLALPPLIHPTGSFNGALKLSGMNNIVLKRVNWRLDETQTVFAPSCRRHTPRAGYLKGVVRSSFCTLGSAELTSGWATPTYSTTTLDLTFGIAPNNTALCDVKTEDGTETAHALVVELLVESKAGTRLLRMRFYPVVTEREEGGVAWDEEAPPVYGEAGKPPPGYMYVAGRGDVPRYEEVVGGRGRGAGAGELWRVLLCMGRWGGSGRLL</sequence>
<dbReference type="Proteomes" id="UP000011064">
    <property type="component" value="Unassembled WGS sequence"/>
</dbReference>
<accession>L8G1T2</accession>
<dbReference type="Gene3D" id="2.60.40.640">
    <property type="match status" value="1"/>
</dbReference>
<dbReference type="Pfam" id="PF13002">
    <property type="entry name" value="LDB19"/>
    <property type="match status" value="1"/>
</dbReference>
<dbReference type="EMBL" id="GL573202">
    <property type="protein sequence ID" value="ELR07225.1"/>
    <property type="molecule type" value="Genomic_DNA"/>
</dbReference>
<dbReference type="VEuPathDB" id="FungiDB:GMDG_02452"/>
<reference evidence="3" key="1">
    <citation type="submission" date="2010-09" db="EMBL/GenBank/DDBJ databases">
        <title>The genome sequence of Geomyces destructans 20631-21.</title>
        <authorList>
            <consortium name="The Broad Institute Genome Sequencing Platform"/>
            <person name="Cuomo C.A."/>
            <person name="Blehert D.S."/>
            <person name="Lorch J.M."/>
            <person name="Young S.K."/>
            <person name="Zeng Q."/>
            <person name="Gargeya S."/>
            <person name="Fitzgerald M."/>
            <person name="Haas B."/>
            <person name="Abouelleil A."/>
            <person name="Alvarado L."/>
            <person name="Arachchi H.M."/>
            <person name="Berlin A."/>
            <person name="Brown A."/>
            <person name="Chapman S.B."/>
            <person name="Chen Z."/>
            <person name="Dunbar C."/>
            <person name="Freedman E."/>
            <person name="Gearin G."/>
            <person name="Gellesch M."/>
            <person name="Goldberg J."/>
            <person name="Griggs A."/>
            <person name="Gujja S."/>
            <person name="Heiman D."/>
            <person name="Howarth C."/>
            <person name="Larson L."/>
            <person name="Lui A."/>
            <person name="MacDonald P.J.P."/>
            <person name="Montmayeur A."/>
            <person name="Murphy C."/>
            <person name="Neiman D."/>
            <person name="Pearson M."/>
            <person name="Priest M."/>
            <person name="Roberts A."/>
            <person name="Saif S."/>
            <person name="Shea T."/>
            <person name="Shenoy N."/>
            <person name="Sisk P."/>
            <person name="Stolte C."/>
            <person name="Sykes S."/>
            <person name="Wortman J."/>
            <person name="Nusbaum C."/>
            <person name="Birren B."/>
        </authorList>
    </citation>
    <scope>NUCLEOTIDE SEQUENCE [LARGE SCALE GENOMIC DNA]</scope>
    <source>
        <strain evidence="3">ATCC MYA-4855 / 20631-21</strain>
    </source>
</reference>
<protein>
    <recommendedName>
        <fullName evidence="1">LDB19 N-terminal domain-containing protein</fullName>
    </recommendedName>
</protein>
<feature type="domain" description="LDB19 N-terminal" evidence="1">
    <location>
        <begin position="126"/>
        <end position="290"/>
    </location>
</feature>
<dbReference type="FunCoup" id="L8G1T2">
    <property type="interactions" value="21"/>
</dbReference>
<dbReference type="OrthoDB" id="3832628at2759"/>
<evidence type="ECO:0000313" key="3">
    <source>
        <dbReference type="Proteomes" id="UP000011064"/>
    </source>
</evidence>
<dbReference type="HOGENOM" id="CLU_026015_1_0_1"/>
<dbReference type="InterPro" id="IPR014752">
    <property type="entry name" value="Arrestin-like_C"/>
</dbReference>
<proteinExistence type="predicted"/>
<keyword evidence="3" id="KW-1185">Reference proteome</keyword>
<name>L8G1T2_PSED2</name>
<gene>
    <name evidence="2" type="ORF">GMDG_02452</name>
</gene>
<evidence type="ECO:0000259" key="1">
    <source>
        <dbReference type="Pfam" id="PF13002"/>
    </source>
</evidence>